<dbReference type="EMBL" id="CAAALY010273428">
    <property type="protein sequence ID" value="VEL42257.1"/>
    <property type="molecule type" value="Genomic_DNA"/>
</dbReference>
<dbReference type="AlphaFoldDB" id="A0A448XQ93"/>
<name>A0A448XQ93_9PLAT</name>
<proteinExistence type="predicted"/>
<protein>
    <submittedName>
        <fullName evidence="2">Uncharacterized protein</fullName>
    </submittedName>
</protein>
<reference evidence="2" key="1">
    <citation type="submission" date="2018-11" db="EMBL/GenBank/DDBJ databases">
        <authorList>
            <consortium name="Pathogen Informatics"/>
        </authorList>
    </citation>
    <scope>NUCLEOTIDE SEQUENCE</scope>
</reference>
<evidence type="ECO:0000313" key="2">
    <source>
        <dbReference type="EMBL" id="VEL42257.1"/>
    </source>
</evidence>
<feature type="compositionally biased region" description="Low complexity" evidence="1">
    <location>
        <begin position="143"/>
        <end position="159"/>
    </location>
</feature>
<organism evidence="2 3">
    <name type="scientific">Protopolystoma xenopodis</name>
    <dbReference type="NCBI Taxonomy" id="117903"/>
    <lineage>
        <taxon>Eukaryota</taxon>
        <taxon>Metazoa</taxon>
        <taxon>Spiralia</taxon>
        <taxon>Lophotrochozoa</taxon>
        <taxon>Platyhelminthes</taxon>
        <taxon>Monogenea</taxon>
        <taxon>Polyopisthocotylea</taxon>
        <taxon>Polystomatidea</taxon>
        <taxon>Polystomatidae</taxon>
        <taxon>Protopolystoma</taxon>
    </lineage>
</organism>
<feature type="non-terminal residue" evidence="2">
    <location>
        <position position="1"/>
    </location>
</feature>
<sequence length="254" mass="27969">GRRRLERLSSTRPHRTPDVSKASSGRSYGDRLEPSRKLQHEQQHEPKQKQKLEPAVAMATTDPDGARPTEEVRADDAAESGERERERVREKSDLASDELTSEVKKADDSGSNISAPASLPVHPPSGSTTPRRTVRRRRRRRLGSFVRSSSSEEAQLGSSARRREPQPTRPIARFALASSRRPKLLPGLELVEEPFVSCLPMTPSEAIAKAALGVPASVNHDSDASSSGSLELAKDILSSSAWKELKMSRFVCYI</sequence>
<accession>A0A448XQ93</accession>
<feature type="compositionally biased region" description="Basic and acidic residues" evidence="1">
    <location>
        <begin position="28"/>
        <end position="52"/>
    </location>
</feature>
<gene>
    <name evidence="2" type="ORF">PXEA_LOCUS35697</name>
</gene>
<evidence type="ECO:0000256" key="1">
    <source>
        <dbReference type="SAM" id="MobiDB-lite"/>
    </source>
</evidence>
<feature type="compositionally biased region" description="Basic residues" evidence="1">
    <location>
        <begin position="132"/>
        <end position="142"/>
    </location>
</feature>
<keyword evidence="3" id="KW-1185">Reference proteome</keyword>
<evidence type="ECO:0000313" key="3">
    <source>
        <dbReference type="Proteomes" id="UP000784294"/>
    </source>
</evidence>
<comment type="caution">
    <text evidence="2">The sequence shown here is derived from an EMBL/GenBank/DDBJ whole genome shotgun (WGS) entry which is preliminary data.</text>
</comment>
<dbReference type="Proteomes" id="UP000784294">
    <property type="component" value="Unassembled WGS sequence"/>
</dbReference>
<feature type="compositionally biased region" description="Basic and acidic residues" evidence="1">
    <location>
        <begin position="64"/>
        <end position="94"/>
    </location>
</feature>
<feature type="region of interest" description="Disordered" evidence="1">
    <location>
        <begin position="1"/>
        <end position="169"/>
    </location>
</feature>